<protein>
    <submittedName>
        <fullName evidence="1">Uncharacterized protein</fullName>
    </submittedName>
</protein>
<keyword evidence="2" id="KW-1185">Reference proteome</keyword>
<name>A0AAV1ACX9_VICFA</name>
<reference evidence="1 2" key="1">
    <citation type="submission" date="2023-01" db="EMBL/GenBank/DDBJ databases">
        <authorList>
            <person name="Kreplak J."/>
        </authorList>
    </citation>
    <scope>NUCLEOTIDE SEQUENCE [LARGE SCALE GENOMIC DNA]</scope>
</reference>
<accession>A0AAV1ACX9</accession>
<organism evidence="1 2">
    <name type="scientific">Vicia faba</name>
    <name type="common">Broad bean</name>
    <name type="synonym">Faba vulgaris</name>
    <dbReference type="NCBI Taxonomy" id="3906"/>
    <lineage>
        <taxon>Eukaryota</taxon>
        <taxon>Viridiplantae</taxon>
        <taxon>Streptophyta</taxon>
        <taxon>Embryophyta</taxon>
        <taxon>Tracheophyta</taxon>
        <taxon>Spermatophyta</taxon>
        <taxon>Magnoliopsida</taxon>
        <taxon>eudicotyledons</taxon>
        <taxon>Gunneridae</taxon>
        <taxon>Pentapetalae</taxon>
        <taxon>rosids</taxon>
        <taxon>fabids</taxon>
        <taxon>Fabales</taxon>
        <taxon>Fabaceae</taxon>
        <taxon>Papilionoideae</taxon>
        <taxon>50 kb inversion clade</taxon>
        <taxon>NPAAA clade</taxon>
        <taxon>Hologalegina</taxon>
        <taxon>IRL clade</taxon>
        <taxon>Fabeae</taxon>
        <taxon>Vicia</taxon>
    </lineage>
</organism>
<proteinExistence type="predicted"/>
<dbReference type="Proteomes" id="UP001157006">
    <property type="component" value="Chromosome 4"/>
</dbReference>
<dbReference type="EMBL" id="OX451739">
    <property type="protein sequence ID" value="CAI8607776.1"/>
    <property type="molecule type" value="Genomic_DNA"/>
</dbReference>
<gene>
    <name evidence="1" type="ORF">VFH_IV053880</name>
</gene>
<evidence type="ECO:0000313" key="1">
    <source>
        <dbReference type="EMBL" id="CAI8607776.1"/>
    </source>
</evidence>
<sequence length="311" mass="35914">MYVRDIALCNIPHGDKSDLAAGGNVIDVPVMYGSMRNYHPIQKYFESQIHKENGALTHENNSVSDDDLVCEDVKANTVVTHVGVVMRHYDVPDNMYDMLMTEFPTQRKDDQVSIVNSKLHNSFRGYGIFLLLRHYRYSFLEVINNISFNFETSGQKWKYVVERRIDDEREIGKEALDCKDIMELLKIITNVGPSYDTLIKEFIVNISNEYNVRGIKEYNNMYDRGKSEEEEEIASEDEEEHFVEALDYNVSMELYSDSQLLKIMLKAGGCYPRLLKEIEVKNDGIPHGLLSSVIRCWLGKMSQKLCITSVY</sequence>
<dbReference type="AlphaFoldDB" id="A0AAV1ACX9"/>
<evidence type="ECO:0000313" key="2">
    <source>
        <dbReference type="Proteomes" id="UP001157006"/>
    </source>
</evidence>